<name>A2SY24_MESVI</name>
<dbReference type="InterPro" id="IPR001344">
    <property type="entry name" value="Chloro_AB-bd_pln"/>
</dbReference>
<reference evidence="10" key="1">
    <citation type="submission" date="2006-01" db="EMBL/GenBank/DDBJ databases">
        <title>Antenna proteins of the green alga Mesostigma viride.</title>
        <authorList>
            <person name="Borza T.C."/>
            <person name="Lee R.W."/>
        </authorList>
    </citation>
    <scope>NUCLEOTIDE SEQUENCE</scope>
    <source>
        <strain evidence="10">CCMP2046</strain>
    </source>
</reference>
<feature type="region of interest" description="Disordered" evidence="9">
    <location>
        <begin position="59"/>
        <end position="81"/>
    </location>
</feature>
<dbReference type="GO" id="GO:0009535">
    <property type="term" value="C:chloroplast thylakoid membrane"/>
    <property type="evidence" value="ECO:0007669"/>
    <property type="project" value="UniProtKB-SubCell"/>
</dbReference>
<comment type="function">
    <text evidence="8">The light-harvesting complex (LHC) functions as a light receptor, it captures and delivers excitation energy to photosystems with which it is closely associated.</text>
</comment>
<keyword evidence="5 8" id="KW-0934">Plastid</keyword>
<keyword evidence="8" id="KW-0603">Photosystem I</keyword>
<keyword evidence="6 8" id="KW-0157">Chromophore</keyword>
<evidence type="ECO:0000256" key="4">
    <source>
        <dbReference type="ARBA" id="ARBA00022531"/>
    </source>
</evidence>
<sequence length="306" mass="32553">MNTSTFMGAQLQVATAVATKTTTVLPTQAIFGTKKGGTVVKKGTVKKAATAVKTAKKAAPSGDKLSASERQSGPDRPKFLPGITPPAYLDGSMIGDYGYDILGLAAPKEFLQYDVDGNDINAAVSAPGEIIGTIKKTGPEVDATPFQPYAEVFSIERFRETELINGRWAMLGVAGALAGEMQTGINWVDIGKVMLEQGSSFGGLPLPWTMTQLVIIEVVLVGWAEILRNNELDPEKRLYPGGPFDPFGFTKASESRVNDLKLAEIKHARLGMMASLGFAVQYAYTGAGPIKNLADVLIGRGQTIVQ</sequence>
<protein>
    <recommendedName>
        <fullName evidence="8">Chlorophyll a-b binding protein, chloroplastic</fullName>
    </recommendedName>
</protein>
<keyword evidence="4 8" id="KW-0602">Photosynthesis</keyword>
<dbReference type="SUPFAM" id="SSF103511">
    <property type="entry name" value="Chlorophyll a-b binding protein"/>
    <property type="match status" value="1"/>
</dbReference>
<feature type="binding site" evidence="7">
    <location>
        <position position="264"/>
    </location>
    <ligand>
        <name>chlorophyll a</name>
        <dbReference type="ChEBI" id="CHEBI:58416"/>
        <label>1</label>
    </ligand>
</feature>
<feature type="binding site" description="axial binding residue" evidence="7">
    <location>
        <position position="214"/>
    </location>
    <ligand>
        <name>chlorophyll b</name>
        <dbReference type="ChEBI" id="CHEBI:61721"/>
        <label>1</label>
    </ligand>
    <ligandPart>
        <name>Mg</name>
        <dbReference type="ChEBI" id="CHEBI:25107"/>
    </ligandPart>
</feature>
<evidence type="ECO:0000256" key="9">
    <source>
        <dbReference type="SAM" id="MobiDB-lite"/>
    </source>
</evidence>
<dbReference type="EMBL" id="BK006019">
    <property type="protein sequence ID" value="DAA05922.1"/>
    <property type="molecule type" value="mRNA"/>
</dbReference>
<gene>
    <name evidence="12" type="primary">LHCB4</name>
</gene>
<evidence type="ECO:0000256" key="3">
    <source>
        <dbReference type="ARBA" id="ARBA00022528"/>
    </source>
</evidence>
<dbReference type="AlphaFoldDB" id="A2SY24"/>
<organism evidence="10">
    <name type="scientific">Mesostigma viride</name>
    <name type="common">Green alga</name>
    <dbReference type="NCBI Taxonomy" id="41882"/>
    <lineage>
        <taxon>Eukaryota</taxon>
        <taxon>Viridiplantae</taxon>
        <taxon>Streptophyta</taxon>
        <taxon>Mesostigmatophyceae</taxon>
        <taxon>Mesostigmatales</taxon>
        <taxon>Mesostigmataceae</taxon>
        <taxon>Mesostigma</taxon>
    </lineage>
</organism>
<dbReference type="EMBL" id="ICQU01000009">
    <property type="protein sequence ID" value="LAC45494.1"/>
    <property type="molecule type" value="mRNA"/>
</dbReference>
<dbReference type="GO" id="GO:0016168">
    <property type="term" value="F:chlorophyll binding"/>
    <property type="evidence" value="ECO:0007669"/>
    <property type="project" value="UniProtKB-KW"/>
</dbReference>
<feature type="binding site" evidence="7">
    <location>
        <position position="269"/>
    </location>
    <ligand>
        <name>chlorophyll a</name>
        <dbReference type="ChEBI" id="CHEBI:58416"/>
        <label>1</label>
    </ligand>
</feature>
<keyword evidence="3 8" id="KW-0150">Chloroplast</keyword>
<evidence type="ECO:0000256" key="5">
    <source>
        <dbReference type="ARBA" id="ARBA00022640"/>
    </source>
</evidence>
<evidence type="ECO:0000256" key="1">
    <source>
        <dbReference type="ARBA" id="ARBA00004334"/>
    </source>
</evidence>
<evidence type="ECO:0000256" key="6">
    <source>
        <dbReference type="ARBA" id="ARBA00022991"/>
    </source>
</evidence>
<dbReference type="GO" id="GO:0009765">
    <property type="term" value="P:photosynthesis, light harvesting"/>
    <property type="evidence" value="ECO:0007669"/>
    <property type="project" value="InterPro"/>
</dbReference>
<evidence type="ECO:0000313" key="10">
    <source>
        <dbReference type="EMBL" id="ABD37890.1"/>
    </source>
</evidence>
<keyword evidence="8" id="KW-0793">Thylakoid</keyword>
<dbReference type="GO" id="GO:0009523">
    <property type="term" value="C:photosystem II"/>
    <property type="evidence" value="ECO:0007669"/>
    <property type="project" value="UniProtKB-KW"/>
</dbReference>
<dbReference type="PANTHER" id="PTHR21649">
    <property type="entry name" value="CHLOROPHYLL A/B BINDING PROTEIN"/>
    <property type="match status" value="1"/>
</dbReference>
<reference evidence="12" key="3">
    <citation type="journal article" date="2021" name="Plant Cell">
        <title>Unique peripheral antennas in the photosystems of the streptophyte alga Mesostigma viride.</title>
        <authorList>
            <person name="Aso M."/>
            <person name="Matsumae R."/>
            <person name="Tanaka A."/>
            <person name="Tanaka R."/>
            <person name="Takabayashi A."/>
        </authorList>
    </citation>
    <scope>NUCLEOTIDE SEQUENCE</scope>
    <source>
        <tissue evidence="12">Whole cell</tissue>
    </source>
</reference>
<evidence type="ECO:0000313" key="11">
    <source>
        <dbReference type="EMBL" id="DAA05922.1"/>
    </source>
</evidence>
<dbReference type="Pfam" id="PF00504">
    <property type="entry name" value="Chloroa_b-bind"/>
    <property type="match status" value="1"/>
</dbReference>
<comment type="similarity">
    <text evidence="8">Belongs to the light-harvesting chlorophyll a/b-binding (LHC) protein family.</text>
</comment>
<dbReference type="GO" id="GO:0009522">
    <property type="term" value="C:photosystem I"/>
    <property type="evidence" value="ECO:0007669"/>
    <property type="project" value="UniProtKB-KW"/>
</dbReference>
<dbReference type="InterPro" id="IPR022796">
    <property type="entry name" value="Chloroa_b-bind"/>
</dbReference>
<evidence type="ECO:0000313" key="12">
    <source>
        <dbReference type="EMBL" id="LAC45494.1"/>
    </source>
</evidence>
<feature type="binding site" evidence="7">
    <location>
        <position position="281"/>
    </location>
    <ligand>
        <name>chlorophyll a</name>
        <dbReference type="ChEBI" id="CHEBI:58416"/>
        <label>1</label>
    </ligand>
</feature>
<accession>A2SY24</accession>
<reference evidence="11" key="2">
    <citation type="journal article" date="2007" name="Plant Physiol.">
        <title>Tracing the evolution of the light-harvesting antennae in chlorophyll a/b-containing organisms.</title>
        <authorList>
            <person name="Koziol A.G."/>
            <person name="Borza T."/>
            <person name="Ishida K."/>
            <person name="Keeling P."/>
            <person name="Lee R.W."/>
            <person name="Durnford D.G."/>
        </authorList>
    </citation>
    <scope>NUCLEOTIDE SEQUENCE</scope>
</reference>
<dbReference type="Gene3D" id="1.10.3460.10">
    <property type="entry name" value="Chlorophyll a/b binding protein domain"/>
    <property type="match status" value="1"/>
</dbReference>
<comment type="subcellular location">
    <subcellularLocation>
        <location evidence="1 8">Plastid</location>
        <location evidence="1 8">Chloroplast thylakoid membrane</location>
    </subcellularLocation>
</comment>
<keyword evidence="8" id="KW-0604">Photosystem II</keyword>
<evidence type="ECO:0000256" key="8">
    <source>
        <dbReference type="RuleBase" id="RU363080"/>
    </source>
</evidence>
<feature type="binding site" description="axial binding residue" evidence="7">
    <location>
        <position position="167"/>
    </location>
    <ligand>
        <name>chlorophyll b</name>
        <dbReference type="ChEBI" id="CHEBI:61721"/>
        <label>1</label>
    </ligand>
    <ligandPart>
        <name>Mg</name>
        <dbReference type="ChEBI" id="CHEBI:25107"/>
    </ligandPart>
</feature>
<feature type="binding site" evidence="7">
    <location>
        <position position="162"/>
    </location>
    <ligand>
        <name>chlorophyll a</name>
        <dbReference type="ChEBI" id="CHEBI:58416"/>
        <label>1</label>
    </ligand>
</feature>
<proteinExistence type="evidence at transcript level"/>
<evidence type="ECO:0000256" key="2">
    <source>
        <dbReference type="ARBA" id="ARBA00022494"/>
    </source>
</evidence>
<evidence type="ECO:0000256" key="7">
    <source>
        <dbReference type="PIRSR" id="PIRSR601344-1"/>
    </source>
</evidence>
<dbReference type="EMBL" id="DQ370078">
    <property type="protein sequence ID" value="ABD37890.1"/>
    <property type="molecule type" value="mRNA"/>
</dbReference>
<keyword evidence="2 7" id="KW-0148">Chlorophyll</keyword>